<evidence type="ECO:0000256" key="1">
    <source>
        <dbReference type="ARBA" id="ARBA00023125"/>
    </source>
</evidence>
<feature type="domain" description="HTH CENPB-type" evidence="2">
    <location>
        <begin position="1"/>
        <end position="58"/>
    </location>
</feature>
<dbReference type="EMBL" id="BMAT01003437">
    <property type="protein sequence ID" value="GFS25415.1"/>
    <property type="molecule type" value="Genomic_DNA"/>
</dbReference>
<proteinExistence type="predicted"/>
<dbReference type="Proteomes" id="UP000762676">
    <property type="component" value="Unassembled WGS sequence"/>
</dbReference>
<dbReference type="PROSITE" id="PS51253">
    <property type="entry name" value="HTH_CENPB"/>
    <property type="match status" value="1"/>
</dbReference>
<accession>A0AAV4JUL2</accession>
<comment type="caution">
    <text evidence="3">The sequence shown here is derived from an EMBL/GenBank/DDBJ whole genome shotgun (WGS) entry which is preliminary data.</text>
</comment>
<dbReference type="InterPro" id="IPR006600">
    <property type="entry name" value="HTH_CenpB_DNA-bd_dom"/>
</dbReference>
<reference evidence="3 4" key="1">
    <citation type="journal article" date="2021" name="Elife">
        <title>Chloroplast acquisition without the gene transfer in kleptoplastic sea slugs, Plakobranchus ocellatus.</title>
        <authorList>
            <person name="Maeda T."/>
            <person name="Takahashi S."/>
            <person name="Yoshida T."/>
            <person name="Shimamura S."/>
            <person name="Takaki Y."/>
            <person name="Nagai Y."/>
            <person name="Toyoda A."/>
            <person name="Suzuki Y."/>
            <person name="Arimoto A."/>
            <person name="Ishii H."/>
            <person name="Satoh N."/>
            <person name="Nishiyama T."/>
            <person name="Hasebe M."/>
            <person name="Maruyama T."/>
            <person name="Minagawa J."/>
            <person name="Obokata J."/>
            <person name="Shigenobu S."/>
        </authorList>
    </citation>
    <scope>NUCLEOTIDE SEQUENCE [LARGE SCALE GENOMIC DNA]</scope>
</reference>
<keyword evidence="1" id="KW-0238">DNA-binding</keyword>
<evidence type="ECO:0000313" key="4">
    <source>
        <dbReference type="Proteomes" id="UP000762676"/>
    </source>
</evidence>
<evidence type="ECO:0000259" key="2">
    <source>
        <dbReference type="PROSITE" id="PS51253"/>
    </source>
</evidence>
<dbReference type="AlphaFoldDB" id="A0AAV4JUL2"/>
<dbReference type="GO" id="GO:0003677">
    <property type="term" value="F:DNA binding"/>
    <property type="evidence" value="ECO:0007669"/>
    <property type="project" value="UniProtKB-KW"/>
</dbReference>
<organism evidence="3 4">
    <name type="scientific">Elysia marginata</name>
    <dbReference type="NCBI Taxonomy" id="1093978"/>
    <lineage>
        <taxon>Eukaryota</taxon>
        <taxon>Metazoa</taxon>
        <taxon>Spiralia</taxon>
        <taxon>Lophotrochozoa</taxon>
        <taxon>Mollusca</taxon>
        <taxon>Gastropoda</taxon>
        <taxon>Heterobranchia</taxon>
        <taxon>Euthyneura</taxon>
        <taxon>Panpulmonata</taxon>
        <taxon>Sacoglossa</taxon>
        <taxon>Placobranchoidea</taxon>
        <taxon>Plakobranchidae</taxon>
        <taxon>Elysia</taxon>
    </lineage>
</organism>
<protein>
    <submittedName>
        <fullName evidence="3">Tigger transposable element-derived protein 6-like protein</fullName>
    </submittedName>
</protein>
<gene>
    <name evidence="3" type="ORF">ElyMa_001687100</name>
</gene>
<evidence type="ECO:0000313" key="3">
    <source>
        <dbReference type="EMBL" id="GFS25415.1"/>
    </source>
</evidence>
<keyword evidence="4" id="KW-1185">Reference proteome</keyword>
<name>A0AAV4JUL2_9GAST</name>
<sequence>MWMKECARRGFGRTMHHVQRAVQSILNQRKAVTVFKDNLPGKKWVSLFLNRHKDVTLRTPQALGLQRAAVTEAKLRGRFDTAFKEIQAAEGDVLDHPSRIFNCDESGFQLGGGGFSKVLASKGDKRVYQVSTDTHTQITCTVLACGSAAGEMLSPLIIFPGQRFGYDPLEGFKEAHFAKSNNGWIDGEIFTS</sequence>